<dbReference type="InterPro" id="IPR009011">
    <property type="entry name" value="Man6P_isomerase_rcpt-bd_dom_sf"/>
</dbReference>
<keyword evidence="10" id="KW-0653">Protein transport</keyword>
<dbReference type="PANTHER" id="PTHR15071">
    <property type="entry name" value="MANNOSE-6-PHOSPHATE RECEPTOR FAMILY MEMBER"/>
    <property type="match status" value="1"/>
</dbReference>
<dbReference type="Pfam" id="PF09451">
    <property type="entry name" value="ATG27"/>
    <property type="match status" value="1"/>
</dbReference>
<proteinExistence type="inferred from homology"/>
<keyword evidence="13" id="KW-0333">Golgi apparatus</keyword>
<evidence type="ECO:0000256" key="13">
    <source>
        <dbReference type="ARBA" id="ARBA00023034"/>
    </source>
</evidence>
<feature type="signal peptide" evidence="20">
    <location>
        <begin position="1"/>
        <end position="24"/>
    </location>
</feature>
<dbReference type="Gene3D" id="2.70.130.10">
    <property type="entry name" value="Mannose-6-phosphate receptor binding domain"/>
    <property type="match status" value="1"/>
</dbReference>
<evidence type="ECO:0000256" key="19">
    <source>
        <dbReference type="SAM" id="Phobius"/>
    </source>
</evidence>
<evidence type="ECO:0000256" key="16">
    <source>
        <dbReference type="ARBA" id="ARBA00023157"/>
    </source>
</evidence>
<dbReference type="InterPro" id="IPR044865">
    <property type="entry name" value="MRH_dom"/>
</dbReference>
<keyword evidence="8 19" id="KW-0812">Transmembrane</keyword>
<evidence type="ECO:0000256" key="15">
    <source>
        <dbReference type="ARBA" id="ARBA00023136"/>
    </source>
</evidence>
<gene>
    <name evidence="22" type="ORF">BD311DRAFT_702037</name>
</gene>
<dbReference type="PROSITE" id="PS51914">
    <property type="entry name" value="MRH"/>
    <property type="match status" value="1"/>
</dbReference>
<keyword evidence="14" id="KW-0496">Mitochondrion</keyword>
<evidence type="ECO:0000256" key="17">
    <source>
        <dbReference type="ARBA" id="ARBA00023329"/>
    </source>
</evidence>
<dbReference type="EMBL" id="ML143478">
    <property type="protein sequence ID" value="TBU24528.1"/>
    <property type="molecule type" value="Genomic_DNA"/>
</dbReference>
<evidence type="ECO:0000256" key="4">
    <source>
        <dbReference type="ARBA" id="ARBA00004614"/>
    </source>
</evidence>
<evidence type="ECO:0000313" key="22">
    <source>
        <dbReference type="EMBL" id="TBU24528.1"/>
    </source>
</evidence>
<evidence type="ECO:0000256" key="18">
    <source>
        <dbReference type="SAM" id="MobiDB-lite"/>
    </source>
</evidence>
<keyword evidence="9 20" id="KW-0732">Signal</keyword>
<keyword evidence="15 19" id="KW-0472">Membrane</keyword>
<evidence type="ECO:0000256" key="5">
    <source>
        <dbReference type="ARBA" id="ARBA00005363"/>
    </source>
</evidence>
<dbReference type="GO" id="GO:0000139">
    <property type="term" value="C:Golgi membrane"/>
    <property type="evidence" value="ECO:0007669"/>
    <property type="project" value="UniProtKB-SubCell"/>
</dbReference>
<evidence type="ECO:0000256" key="1">
    <source>
        <dbReference type="ARBA" id="ARBA00004304"/>
    </source>
</evidence>
<dbReference type="GO" id="GO:0006914">
    <property type="term" value="P:autophagy"/>
    <property type="evidence" value="ECO:0007669"/>
    <property type="project" value="UniProtKB-KW"/>
</dbReference>
<keyword evidence="17" id="KW-0968">Cytoplasmic vesicle</keyword>
<feature type="domain" description="MRH" evidence="21">
    <location>
        <begin position="31"/>
        <end position="190"/>
    </location>
</feature>
<comment type="similarity">
    <text evidence="5">Belongs to the ATG27 family.</text>
</comment>
<dbReference type="GO" id="GO:0031966">
    <property type="term" value="C:mitochondrial membrane"/>
    <property type="evidence" value="ECO:0007669"/>
    <property type="project" value="UniProtKB-SubCell"/>
</dbReference>
<dbReference type="InterPro" id="IPR018939">
    <property type="entry name" value="Autophagy-rel_prot_27"/>
</dbReference>
<dbReference type="SUPFAM" id="SSF50911">
    <property type="entry name" value="Mannose 6-phosphate receptor domain"/>
    <property type="match status" value="1"/>
</dbReference>
<dbReference type="GO" id="GO:0015031">
    <property type="term" value="P:protein transport"/>
    <property type="evidence" value="ECO:0007669"/>
    <property type="project" value="UniProtKB-KW"/>
</dbReference>
<evidence type="ECO:0000256" key="9">
    <source>
        <dbReference type="ARBA" id="ARBA00022729"/>
    </source>
</evidence>
<evidence type="ECO:0000256" key="2">
    <source>
        <dbReference type="ARBA" id="ARBA00004358"/>
    </source>
</evidence>
<protein>
    <recommendedName>
        <fullName evidence="6">Autophagy-related protein 27</fullName>
    </recommendedName>
</protein>
<feature type="transmembrane region" description="Helical" evidence="19">
    <location>
        <begin position="223"/>
        <end position="244"/>
    </location>
</feature>
<evidence type="ECO:0000256" key="3">
    <source>
        <dbReference type="ARBA" id="ARBA00004472"/>
    </source>
</evidence>
<sequence length="295" mass="31875">MAVLCRYTISRVLFLTLLSTLVAAQDDQKPFDCHVTIGEDAYDLTGLKGEHTVTRESNMPPSTIHDAVTFNLCEDLAKSSAPEEDQCPPGTRACLVRTSRKNGHDDRVISVIPVANSSASAVSYDPISSPKGLQLTFAGASYPSVVGSEPSPQHFHLHLLCGSSVSDVNFVSYNGTDLYLDWEAPAGCLIKTPPGEDTKEPTDGGDDGSGSGEKKEEAVGSGLGYFFLLFFLAFVAYFALGAYYNYSTYGATGADLIPHRDFWREVPYMLRDLVSHICSAVRPRHSASRGGYIAV</sequence>
<evidence type="ECO:0000256" key="8">
    <source>
        <dbReference type="ARBA" id="ARBA00022692"/>
    </source>
</evidence>
<name>A0A4Q9MDN5_9APHY</name>
<keyword evidence="11 19" id="KW-1133">Transmembrane helix</keyword>
<dbReference type="GO" id="GO:0034045">
    <property type="term" value="C:phagophore assembly site membrane"/>
    <property type="evidence" value="ECO:0007669"/>
    <property type="project" value="UniProtKB-SubCell"/>
</dbReference>
<evidence type="ECO:0000256" key="7">
    <source>
        <dbReference type="ARBA" id="ARBA00022448"/>
    </source>
</evidence>
<comment type="subcellular location">
    <subcellularLocation>
        <location evidence="2">Cytoplasmic vesicle membrane</location>
        <topology evidence="2">Single-pass type I membrane protein</topology>
    </subcellularLocation>
    <subcellularLocation>
        <location evidence="4">Golgi apparatus membrane</location>
        <topology evidence="4">Single-pass type I membrane protein</topology>
    </subcellularLocation>
    <subcellularLocation>
        <location evidence="1">Mitochondrion membrane</location>
        <topology evidence="1">Single-pass membrane protein</topology>
    </subcellularLocation>
    <subcellularLocation>
        <location evidence="3">Preautophagosomal structure membrane</location>
        <topology evidence="3">Single-pass type I membrane protein</topology>
    </subcellularLocation>
</comment>
<reference evidence="22" key="1">
    <citation type="submission" date="2019-01" db="EMBL/GenBank/DDBJ databases">
        <title>Draft genome sequences of three monokaryotic isolates of the white-rot basidiomycete fungus Dichomitus squalens.</title>
        <authorList>
            <consortium name="DOE Joint Genome Institute"/>
            <person name="Lopez S.C."/>
            <person name="Andreopoulos B."/>
            <person name="Pangilinan J."/>
            <person name="Lipzen A."/>
            <person name="Riley R."/>
            <person name="Ahrendt S."/>
            <person name="Ng V."/>
            <person name="Barry K."/>
            <person name="Daum C."/>
            <person name="Grigoriev I.V."/>
            <person name="Hilden K.S."/>
            <person name="Makela M.R."/>
            <person name="de Vries R.P."/>
        </authorList>
    </citation>
    <scope>NUCLEOTIDE SEQUENCE [LARGE SCALE GENOMIC DNA]</scope>
    <source>
        <strain evidence="22">OM18370.1</strain>
    </source>
</reference>
<dbReference type="GO" id="GO:0030659">
    <property type="term" value="C:cytoplasmic vesicle membrane"/>
    <property type="evidence" value="ECO:0007669"/>
    <property type="project" value="UniProtKB-SubCell"/>
</dbReference>
<evidence type="ECO:0000256" key="11">
    <source>
        <dbReference type="ARBA" id="ARBA00022989"/>
    </source>
</evidence>
<evidence type="ECO:0000256" key="20">
    <source>
        <dbReference type="SAM" id="SignalP"/>
    </source>
</evidence>
<feature type="chain" id="PRO_5020184694" description="Autophagy-related protein 27" evidence="20">
    <location>
        <begin position="25"/>
        <end position="295"/>
    </location>
</feature>
<evidence type="ECO:0000256" key="10">
    <source>
        <dbReference type="ARBA" id="ARBA00022927"/>
    </source>
</evidence>
<dbReference type="PANTHER" id="PTHR15071:SF13">
    <property type="entry name" value="AUTOPHAGY-RELATED PROTEIN 27"/>
    <property type="match status" value="1"/>
</dbReference>
<keyword evidence="7" id="KW-0813">Transport</keyword>
<dbReference type="OrthoDB" id="29460at2759"/>
<dbReference type="AlphaFoldDB" id="A0A4Q9MDN5"/>
<feature type="region of interest" description="Disordered" evidence="18">
    <location>
        <begin position="191"/>
        <end position="215"/>
    </location>
</feature>
<accession>A0A4Q9MDN5</accession>
<keyword evidence="12" id="KW-0072">Autophagy</keyword>
<dbReference type="Proteomes" id="UP000292957">
    <property type="component" value="Unassembled WGS sequence"/>
</dbReference>
<keyword evidence="16" id="KW-1015">Disulfide bond</keyword>
<evidence type="ECO:0000259" key="21">
    <source>
        <dbReference type="PROSITE" id="PS51914"/>
    </source>
</evidence>
<evidence type="ECO:0000256" key="6">
    <source>
        <dbReference type="ARBA" id="ARBA00013776"/>
    </source>
</evidence>
<evidence type="ECO:0000256" key="12">
    <source>
        <dbReference type="ARBA" id="ARBA00023006"/>
    </source>
</evidence>
<organism evidence="22">
    <name type="scientific">Dichomitus squalens</name>
    <dbReference type="NCBI Taxonomy" id="114155"/>
    <lineage>
        <taxon>Eukaryota</taxon>
        <taxon>Fungi</taxon>
        <taxon>Dikarya</taxon>
        <taxon>Basidiomycota</taxon>
        <taxon>Agaricomycotina</taxon>
        <taxon>Agaricomycetes</taxon>
        <taxon>Polyporales</taxon>
        <taxon>Polyporaceae</taxon>
        <taxon>Dichomitus</taxon>
    </lineage>
</organism>
<evidence type="ECO:0000256" key="14">
    <source>
        <dbReference type="ARBA" id="ARBA00023128"/>
    </source>
</evidence>